<feature type="compositionally biased region" description="Pro residues" evidence="1">
    <location>
        <begin position="297"/>
        <end position="308"/>
    </location>
</feature>
<feature type="region of interest" description="Disordered" evidence="1">
    <location>
        <begin position="395"/>
        <end position="695"/>
    </location>
</feature>
<evidence type="ECO:0000256" key="1">
    <source>
        <dbReference type="SAM" id="MobiDB-lite"/>
    </source>
</evidence>
<feature type="compositionally biased region" description="Low complexity" evidence="1">
    <location>
        <begin position="260"/>
        <end position="269"/>
    </location>
</feature>
<feature type="compositionally biased region" description="Polar residues" evidence="1">
    <location>
        <begin position="883"/>
        <end position="900"/>
    </location>
</feature>
<evidence type="ECO:0000313" key="3">
    <source>
        <dbReference type="Proteomes" id="UP001158576"/>
    </source>
</evidence>
<dbReference type="Proteomes" id="UP001158576">
    <property type="component" value="Chromosome 1"/>
</dbReference>
<accession>A0ABN7ST71</accession>
<evidence type="ECO:0000313" key="2">
    <source>
        <dbReference type="EMBL" id="CAG5105047.1"/>
    </source>
</evidence>
<feature type="compositionally biased region" description="Basic and acidic residues" evidence="1">
    <location>
        <begin position="616"/>
        <end position="632"/>
    </location>
</feature>
<proteinExistence type="predicted"/>
<feature type="region of interest" description="Disordered" evidence="1">
    <location>
        <begin position="70"/>
        <end position="142"/>
    </location>
</feature>
<feature type="compositionally biased region" description="Polar residues" evidence="1">
    <location>
        <begin position="395"/>
        <end position="417"/>
    </location>
</feature>
<feature type="compositionally biased region" description="Polar residues" evidence="1">
    <location>
        <begin position="775"/>
        <end position="785"/>
    </location>
</feature>
<sequence length="990" mass="109794">MESELPEWALMALEKRARLLERSLSDQNARNLLELDSDSDAIVMKEIDEARGGMGTPRMMPPPSVPKVRPNYRIAPKPVQPQQAPAQPTVQQNTVSPGMSSSATPVQSNPMPQMTRNQNQPHQNSGFSQPPSNNSFQASNSNNMGMMNINPFMFNPYIYPAHGYFNDTSQYEEFLKVQEEQLRIARQHFKLALSGSQNPHNPSSMFMNSSQAPQFTNHQVHPQNSFQNAYPASIFPQPQNFHQQPPPSPYYPQQRPQPLPLELQSQQSQVSTIRANENLERQSVQSEAPSTIALHYPPKPQVRQPPPSYASRQPNRIQSQESQNFAENHQKTTQAQEQPVYQADPMSVESEKIDKNNALAMFKRLESQQGPNSTPNYARQNSGSYLRHVKTLPTQQKAPSYVQTKPQVQPQNNNTTAPPLEKKSILKKQSAYEPKPPAPVEPQVIRAQPEVIRQSAPPQKNAQGPVQSELESDKQDQLAGVSIAKTASMFGERTRTKIPTNSNSAPKREMTPPRSLSPPREATPPREESPAPARAVLRDPSPEIVKEPSPEVIPQVKQSQMPAAQDFESASESDGPEYFSEEEEEQIARIIAPTHSPVKAAPVLQQQERPPSPEPESSKEPTPEPKKMKTVENRNPPLAFDESDGDNSDISDPEIQQEDEFDLLGDTIKEHASNHVPKARPEDYPESSDESVDIDGTTVPVSRIDENENISMQSVTLDDPADIEALARTHLNLAPTRPRKNDQEIKDLEKLENSLGDLHNKADAAYALIEKSKSTVEVNPTTSEVKSADPKEITSARAKKAPKKAPKQEASAPATTVDEDEAKWAEENRLLEEQIAAAKAILAKASPNTKPVGSLGAPEKPDRNGLSNGQPPKPAGRKKRVSPPTNGVTVNPDRTNSQYSRDQDGNFIPPREGYVNDVIVEGQVVIKSSILVTDKENRKQSFGKVGFNKEAKELTYPSMDQAIEDYDEEHARGDPPSNSNEAAYYDALTV</sequence>
<reference evidence="2 3" key="1">
    <citation type="submission" date="2021-04" db="EMBL/GenBank/DDBJ databases">
        <authorList>
            <person name="Bliznina A."/>
        </authorList>
    </citation>
    <scope>NUCLEOTIDE SEQUENCE [LARGE SCALE GENOMIC DNA]</scope>
</reference>
<feature type="compositionally biased region" description="Polar residues" evidence="1">
    <location>
        <begin position="93"/>
        <end position="127"/>
    </location>
</feature>
<feature type="compositionally biased region" description="Polar residues" evidence="1">
    <location>
        <begin position="310"/>
        <end position="339"/>
    </location>
</feature>
<feature type="compositionally biased region" description="Polar residues" evidence="1">
    <location>
        <begin position="556"/>
        <end position="568"/>
    </location>
</feature>
<feature type="compositionally biased region" description="Acidic residues" evidence="1">
    <location>
        <begin position="569"/>
        <end position="585"/>
    </location>
</feature>
<feature type="region of interest" description="Disordered" evidence="1">
    <location>
        <begin position="229"/>
        <end position="341"/>
    </location>
</feature>
<feature type="compositionally biased region" description="Acidic residues" evidence="1">
    <location>
        <begin position="684"/>
        <end position="693"/>
    </location>
</feature>
<feature type="region of interest" description="Disordered" evidence="1">
    <location>
        <begin position="842"/>
        <end position="912"/>
    </location>
</feature>
<feature type="compositionally biased region" description="Low complexity" evidence="1">
    <location>
        <begin position="128"/>
        <end position="142"/>
    </location>
</feature>
<feature type="compositionally biased region" description="Polar residues" evidence="1">
    <location>
        <begin position="270"/>
        <end position="289"/>
    </location>
</feature>
<organism evidence="2 3">
    <name type="scientific">Oikopleura dioica</name>
    <name type="common">Tunicate</name>
    <dbReference type="NCBI Taxonomy" id="34765"/>
    <lineage>
        <taxon>Eukaryota</taxon>
        <taxon>Metazoa</taxon>
        <taxon>Chordata</taxon>
        <taxon>Tunicata</taxon>
        <taxon>Appendicularia</taxon>
        <taxon>Copelata</taxon>
        <taxon>Oikopleuridae</taxon>
        <taxon>Oikopleura</taxon>
    </lineage>
</organism>
<dbReference type="EMBL" id="OU015566">
    <property type="protein sequence ID" value="CAG5105047.1"/>
    <property type="molecule type" value="Genomic_DNA"/>
</dbReference>
<gene>
    <name evidence="2" type="ORF">OKIOD_LOCUS10551</name>
</gene>
<keyword evidence="3" id="KW-1185">Reference proteome</keyword>
<feature type="compositionally biased region" description="Low complexity" evidence="1">
    <location>
        <begin position="75"/>
        <end position="92"/>
    </location>
</feature>
<feature type="compositionally biased region" description="Pro residues" evidence="1">
    <location>
        <begin position="244"/>
        <end position="259"/>
    </location>
</feature>
<feature type="region of interest" description="Disordered" evidence="1">
    <location>
        <begin position="968"/>
        <end position="990"/>
    </location>
</feature>
<feature type="compositionally biased region" description="Acidic residues" evidence="1">
    <location>
        <begin position="641"/>
        <end position="663"/>
    </location>
</feature>
<protein>
    <submittedName>
        <fullName evidence="2">Oidioi.mRNA.OKI2018_I69.chr1.g1786.t2.cds</fullName>
    </submittedName>
</protein>
<feature type="region of interest" description="Disordered" evidence="1">
    <location>
        <begin position="771"/>
        <end position="825"/>
    </location>
</feature>
<feature type="compositionally biased region" description="Basic and acidic residues" evidence="1">
    <location>
        <begin position="667"/>
        <end position="683"/>
    </location>
</feature>
<feature type="compositionally biased region" description="Basic and acidic residues" evidence="1">
    <location>
        <begin position="536"/>
        <end position="549"/>
    </location>
</feature>
<name>A0ABN7ST71_OIKDI</name>
<feature type="compositionally biased region" description="Polar residues" evidence="1">
    <location>
        <begin position="456"/>
        <end position="466"/>
    </location>
</feature>